<sequence length="652" mass="73030">MDPHSRVSAVITNQTIAIAFDRGRNKLNLKRTTSILEDPPRAQRRNNNEGGEGTEHIIDPSESGMRGRSRQEPIFVEDHLMPNPNIQAVHSRPTQRLERDPVIVNREAEIPLDRGGTTYFSEEDEENVQAEVEMDYGPDIEIEEQRSAEPVRATVEKNVKANTKRGPDFFQYDIEGDPIDENYRTGYSTDFPHEQHVQGSEQIISPVEVEPKRKPSSVATKPVIQPKAQSNTKQLPSKKLASKALPHKSTKSTSGFDNPLKKKTKLRTILRAELKAEIDEVFDEAEDEEENEFESSEDEIDLDEYKQRKISGVLAASEESAAYQNVLMQQGKIIEDVFIKTIIEEYRLPVFNISSRISDLEKFIQTKQFLEKGENGIIFGSAAIANGCIAKPDALILQDGHLTLVECKGTSASKLYHALDLFYQNNVFAKAEIFIDNFLLGLIGYERLNKGQVSIVLTPYCHPNKSSPAISKKLREELLSHERELLLASMKDGSFKKKTLKELITLEQVNGNLIDFDDIVKSLKHHVITNQLQVVTVVKNTLIDLALKQANISGFEKFLNGPNAIISSSSDEIMPFKLISSLGKQKTFVKIRAGYLYSEVISAQRAEELASIPARESLYAMIASGLQSPLISLALTIKALVERNESSPTQTN</sequence>
<dbReference type="Gene3D" id="3.30.70.1730">
    <property type="match status" value="1"/>
</dbReference>
<gene>
    <name evidence="7" type="ORF">OVA965_LOCUS259</name>
    <name evidence="8" type="ORF">TMI583_LOCUS259</name>
</gene>
<dbReference type="AlphaFoldDB" id="A0A8S2CLZ4"/>
<dbReference type="EMBL" id="CAJNOK010000028">
    <property type="protein sequence ID" value="CAF0723831.1"/>
    <property type="molecule type" value="Genomic_DNA"/>
</dbReference>
<protein>
    <recommendedName>
        <fullName evidence="4">Large ribosomal subunit protein uL10m</fullName>
    </recommendedName>
    <alternativeName>
        <fullName evidence="5">39S ribosomal protein L10, mitochondrial</fullName>
    </alternativeName>
</protein>
<dbReference type="InterPro" id="IPR001790">
    <property type="entry name" value="Ribosomal_uL10"/>
</dbReference>
<evidence type="ECO:0000256" key="5">
    <source>
        <dbReference type="ARBA" id="ARBA00035716"/>
    </source>
</evidence>
<comment type="caution">
    <text evidence="7">The sequence shown here is derived from an EMBL/GenBank/DDBJ whole genome shotgun (WGS) entry which is preliminary data.</text>
</comment>
<proteinExistence type="inferred from homology"/>
<evidence type="ECO:0000256" key="1">
    <source>
        <dbReference type="ARBA" id="ARBA00008889"/>
    </source>
</evidence>
<evidence type="ECO:0000256" key="3">
    <source>
        <dbReference type="ARBA" id="ARBA00023274"/>
    </source>
</evidence>
<dbReference type="InterPro" id="IPR043141">
    <property type="entry name" value="Ribosomal_uL10-like_sf"/>
</dbReference>
<dbReference type="Pfam" id="PF00466">
    <property type="entry name" value="Ribosomal_L10"/>
    <property type="match status" value="1"/>
</dbReference>
<dbReference type="SUPFAM" id="SSF160369">
    <property type="entry name" value="Ribosomal protein L10-like"/>
    <property type="match status" value="1"/>
</dbReference>
<dbReference type="CDD" id="cd05797">
    <property type="entry name" value="Ribosomal_L10"/>
    <property type="match status" value="1"/>
</dbReference>
<evidence type="ECO:0000256" key="2">
    <source>
        <dbReference type="ARBA" id="ARBA00022980"/>
    </source>
</evidence>
<keyword evidence="2" id="KW-0689">Ribosomal protein</keyword>
<feature type="region of interest" description="Disordered" evidence="6">
    <location>
        <begin position="31"/>
        <end position="67"/>
    </location>
</feature>
<dbReference type="EMBL" id="CAJOBA010000028">
    <property type="protein sequence ID" value="CAF3496294.1"/>
    <property type="molecule type" value="Genomic_DNA"/>
</dbReference>
<dbReference type="InterPro" id="IPR047865">
    <property type="entry name" value="Ribosomal_uL10_bac_type"/>
</dbReference>
<reference evidence="7" key="1">
    <citation type="submission" date="2021-02" db="EMBL/GenBank/DDBJ databases">
        <authorList>
            <person name="Nowell W R."/>
        </authorList>
    </citation>
    <scope>NUCLEOTIDE SEQUENCE</scope>
</reference>
<comment type="similarity">
    <text evidence="1">Belongs to the universal ribosomal protein uL10 family.</text>
</comment>
<accession>A0A8S2CLZ4</accession>
<organism evidence="7 9">
    <name type="scientific">Didymodactylos carnosus</name>
    <dbReference type="NCBI Taxonomy" id="1234261"/>
    <lineage>
        <taxon>Eukaryota</taxon>
        <taxon>Metazoa</taxon>
        <taxon>Spiralia</taxon>
        <taxon>Gnathifera</taxon>
        <taxon>Rotifera</taxon>
        <taxon>Eurotatoria</taxon>
        <taxon>Bdelloidea</taxon>
        <taxon>Philodinida</taxon>
        <taxon>Philodinidae</taxon>
        <taxon>Didymodactylos</taxon>
    </lineage>
</organism>
<dbReference type="Proteomes" id="UP000682733">
    <property type="component" value="Unassembled WGS sequence"/>
</dbReference>
<evidence type="ECO:0000313" key="8">
    <source>
        <dbReference type="EMBL" id="CAF3496294.1"/>
    </source>
</evidence>
<evidence type="ECO:0000256" key="4">
    <source>
        <dbReference type="ARBA" id="ARBA00035707"/>
    </source>
</evidence>
<dbReference type="GO" id="GO:0005840">
    <property type="term" value="C:ribosome"/>
    <property type="evidence" value="ECO:0007669"/>
    <property type="project" value="UniProtKB-KW"/>
</dbReference>
<keyword evidence="3" id="KW-0687">Ribonucleoprotein</keyword>
<evidence type="ECO:0000256" key="6">
    <source>
        <dbReference type="SAM" id="MobiDB-lite"/>
    </source>
</evidence>
<feature type="region of interest" description="Disordered" evidence="6">
    <location>
        <begin position="198"/>
        <end position="259"/>
    </location>
</feature>
<evidence type="ECO:0000313" key="9">
    <source>
        <dbReference type="Proteomes" id="UP000677228"/>
    </source>
</evidence>
<dbReference type="GO" id="GO:1990904">
    <property type="term" value="C:ribonucleoprotein complex"/>
    <property type="evidence" value="ECO:0007669"/>
    <property type="project" value="UniProtKB-KW"/>
</dbReference>
<evidence type="ECO:0000313" key="7">
    <source>
        <dbReference type="EMBL" id="CAF0723831.1"/>
    </source>
</evidence>
<name>A0A8S2CLZ4_9BILA</name>
<dbReference type="Proteomes" id="UP000677228">
    <property type="component" value="Unassembled WGS sequence"/>
</dbReference>